<dbReference type="GO" id="GO:0043315">
    <property type="term" value="P:positive regulation of neutrophil degranulation"/>
    <property type="evidence" value="ECO:0007669"/>
    <property type="project" value="TreeGrafter"/>
</dbReference>
<dbReference type="CDD" id="cd23637">
    <property type="entry name" value="TFP_LU_ECD_CD177_rpt4"/>
    <property type="match status" value="1"/>
</dbReference>
<keyword evidence="2" id="KW-1003">Cell membrane</keyword>
<protein>
    <submittedName>
        <fullName evidence="9">CD177 antigen-like</fullName>
    </submittedName>
</protein>
<dbReference type="GO" id="GO:0098742">
    <property type="term" value="P:cell-cell adhesion via plasma-membrane adhesion molecules"/>
    <property type="evidence" value="ECO:0007669"/>
    <property type="project" value="TreeGrafter"/>
</dbReference>
<evidence type="ECO:0000256" key="5">
    <source>
        <dbReference type="ARBA" id="ARBA00023180"/>
    </source>
</evidence>
<dbReference type="GeneID" id="114511431"/>
<feature type="domain" description="UPAR/Ly6" evidence="7">
    <location>
        <begin position="509"/>
        <end position="577"/>
    </location>
</feature>
<dbReference type="GO" id="GO:0007159">
    <property type="term" value="P:leukocyte cell-cell adhesion"/>
    <property type="evidence" value="ECO:0007669"/>
    <property type="project" value="TreeGrafter"/>
</dbReference>
<feature type="domain" description="UPAR/Ly6" evidence="7">
    <location>
        <begin position="318"/>
        <end position="398"/>
    </location>
</feature>
<evidence type="ECO:0000256" key="4">
    <source>
        <dbReference type="ARBA" id="ARBA00023136"/>
    </source>
</evidence>
<dbReference type="GO" id="GO:0044853">
    <property type="term" value="C:plasma membrane raft"/>
    <property type="evidence" value="ECO:0007669"/>
    <property type="project" value="TreeGrafter"/>
</dbReference>
<gene>
    <name evidence="9" type="primary">LOC114511431</name>
</gene>
<dbReference type="InterPro" id="IPR045860">
    <property type="entry name" value="Snake_toxin-like_sf"/>
</dbReference>
<evidence type="ECO:0000256" key="2">
    <source>
        <dbReference type="ARBA" id="ARBA00022475"/>
    </source>
</evidence>
<feature type="domain" description="UPAR/Ly6" evidence="7">
    <location>
        <begin position="424"/>
        <end position="488"/>
    </location>
</feature>
<organism evidence="8 9">
    <name type="scientific">Phyllostomus discolor</name>
    <name type="common">pale spear-nosed bat</name>
    <dbReference type="NCBI Taxonomy" id="89673"/>
    <lineage>
        <taxon>Eukaryota</taxon>
        <taxon>Metazoa</taxon>
        <taxon>Chordata</taxon>
        <taxon>Craniata</taxon>
        <taxon>Vertebrata</taxon>
        <taxon>Euteleostomi</taxon>
        <taxon>Mammalia</taxon>
        <taxon>Eutheria</taxon>
        <taxon>Laurasiatheria</taxon>
        <taxon>Chiroptera</taxon>
        <taxon>Yangochiroptera</taxon>
        <taxon>Phyllostomidae</taxon>
        <taxon>Phyllostominae</taxon>
        <taxon>Phyllostomus</taxon>
    </lineage>
</organism>
<dbReference type="OrthoDB" id="9538399at2759"/>
<feature type="chain" id="PRO_5028952987" evidence="6">
    <location>
        <begin position="22"/>
        <end position="635"/>
    </location>
</feature>
<evidence type="ECO:0000259" key="7">
    <source>
        <dbReference type="Pfam" id="PF00021"/>
    </source>
</evidence>
<evidence type="ECO:0000313" key="9">
    <source>
        <dbReference type="RefSeq" id="XP_035868278.1"/>
    </source>
</evidence>
<dbReference type="FunCoup" id="A0A7E6CMV8">
    <property type="interactions" value="19"/>
</dbReference>
<dbReference type="SUPFAM" id="SSF57302">
    <property type="entry name" value="Snake toxin-like"/>
    <property type="match status" value="3"/>
</dbReference>
<feature type="domain" description="UPAR/Ly6" evidence="7">
    <location>
        <begin position="241"/>
        <end position="300"/>
    </location>
</feature>
<proteinExistence type="predicted"/>
<feature type="domain" description="UPAR/Ly6" evidence="7">
    <location>
        <begin position="54"/>
        <end position="112"/>
    </location>
</feature>
<evidence type="ECO:0000313" key="8">
    <source>
        <dbReference type="Proteomes" id="UP000504628"/>
    </source>
</evidence>
<keyword evidence="8" id="KW-1185">Reference proteome</keyword>
<accession>A0A7E6CMV8</accession>
<feature type="domain" description="UPAR/Ly6" evidence="7">
    <location>
        <begin position="130"/>
        <end position="202"/>
    </location>
</feature>
<evidence type="ECO:0000256" key="1">
    <source>
        <dbReference type="ARBA" id="ARBA00004236"/>
    </source>
</evidence>
<comment type="subcellular location">
    <subcellularLocation>
        <location evidence="1">Cell membrane</location>
    </subcellularLocation>
</comment>
<name>A0A7E6CMV8_9CHIR</name>
<dbReference type="InterPro" id="IPR016054">
    <property type="entry name" value="LY6_UPA_recep-like"/>
</dbReference>
<dbReference type="CDD" id="cd23636">
    <property type="entry name" value="TFP_LU_ECD_CD177_rpt2"/>
    <property type="match status" value="2"/>
</dbReference>
<keyword evidence="5" id="KW-0325">Glycoprotein</keyword>
<dbReference type="AlphaFoldDB" id="A0A7E6CMV8"/>
<dbReference type="RefSeq" id="XP_035868278.1">
    <property type="nucleotide sequence ID" value="XM_036012385.1"/>
</dbReference>
<dbReference type="PANTHER" id="PTHR16529">
    <property type="entry name" value="CD177 ANTIGEN"/>
    <property type="match status" value="1"/>
</dbReference>
<dbReference type="GO" id="GO:2001044">
    <property type="term" value="P:regulation of integrin-mediated signaling pathway"/>
    <property type="evidence" value="ECO:0007669"/>
    <property type="project" value="TreeGrafter"/>
</dbReference>
<dbReference type="CDD" id="cd23623">
    <property type="entry name" value="TFP_LU_ECD_CD177_rpt1"/>
    <property type="match status" value="2"/>
</dbReference>
<keyword evidence="4" id="KW-0472">Membrane</keyword>
<dbReference type="GO" id="GO:0045217">
    <property type="term" value="P:cell-cell junction maintenance"/>
    <property type="evidence" value="ECO:0007669"/>
    <property type="project" value="TreeGrafter"/>
</dbReference>
<feature type="signal peptide" evidence="6">
    <location>
        <begin position="1"/>
        <end position="21"/>
    </location>
</feature>
<dbReference type="InParanoid" id="A0A7E6CMV8"/>
<dbReference type="Proteomes" id="UP000504628">
    <property type="component" value="Chromosome 12"/>
</dbReference>
<dbReference type="InterPro" id="IPR051899">
    <property type="entry name" value="Fert-Immune_med_protein"/>
</dbReference>
<dbReference type="CDD" id="cd23624">
    <property type="entry name" value="TFP_LU_ECD_CD177_rpt3"/>
    <property type="match status" value="1"/>
</dbReference>
<evidence type="ECO:0000256" key="3">
    <source>
        <dbReference type="ARBA" id="ARBA00022729"/>
    </source>
</evidence>
<keyword evidence="3 6" id="KW-0732">Signal</keyword>
<dbReference type="KEGG" id="pdic:114511431"/>
<dbReference type="PANTHER" id="PTHR16529:SF8">
    <property type="entry name" value="CD177 ANTIGEN"/>
    <property type="match status" value="1"/>
</dbReference>
<evidence type="ECO:0000256" key="6">
    <source>
        <dbReference type="SAM" id="SignalP"/>
    </source>
</evidence>
<sequence length="635" mass="67336">MSPALLPALLGLTLLLSRTQALTCQSGSAVTVRNATELPLQWTVGEKICDEGWGCQDTVLLLGNGPQVLLVLTKGCTQKENQEAHVTDHRAGPGLSIVSYTSVCRHKDLCNDLSSTLPLWSLPSPAAPGSVRCPVCLSTEGCESATEVTCPIGHSYCYNGVLKFRGGGINSKLRVQGCMSQATCNLLNETREIGSLSVSENCGANGMEVLTCQSGALGRVMNVTELPLEWTAGQEDCREGWGCQDTLMLLENGPQVLLVLTKGCTQEKDQEARVTEHRAGPGLSIVSYTRVCRHEDLCNDLPNTVPLWTLQPPAALGSVQCPVCLSTEGCESATEVTCPVGHSHCYNGIFTLRGGGVSGKLRVQGCMSQEACNLLNETRKIGSLSVSESCDTDASQTCEKGTMLRFQRNLAKEPLEWNMFGTVKCDLAEVCQETLLLIDVGSTSLIVGSKGCIKTETQNSQAVSIHSGPPGILIASYTHFCSSNRCNNARSTSVLLNSLRDLAAPVPGDLQCPTCVQLSRSCTGSGTVTCPKGTTGCYKGYIGLEGGGLTSPLSIQGCMAQPSNYLLNHTNMIGPFHTVEFPEDVNKDRQSGGAPKDLQSGAAPAPYLARVVGLGLSLALWCGMTTLLTLFPCDS</sequence>
<dbReference type="Pfam" id="PF00021">
    <property type="entry name" value="UPAR_LY6"/>
    <property type="match status" value="6"/>
</dbReference>
<reference evidence="9" key="1">
    <citation type="submission" date="2025-08" db="UniProtKB">
        <authorList>
            <consortium name="RefSeq"/>
        </authorList>
    </citation>
    <scope>IDENTIFICATION</scope>
    <source>
        <tissue evidence="9">Muscle</tissue>
    </source>
</reference>